<gene>
    <name evidence="7" type="ORF">EI97DRAFT_242396</name>
</gene>
<organism evidence="7 8">
    <name type="scientific">Westerdykella ornata</name>
    <dbReference type="NCBI Taxonomy" id="318751"/>
    <lineage>
        <taxon>Eukaryota</taxon>
        <taxon>Fungi</taxon>
        <taxon>Dikarya</taxon>
        <taxon>Ascomycota</taxon>
        <taxon>Pezizomycotina</taxon>
        <taxon>Dothideomycetes</taxon>
        <taxon>Pleosporomycetidae</taxon>
        <taxon>Pleosporales</taxon>
        <taxon>Sporormiaceae</taxon>
        <taxon>Westerdykella</taxon>
    </lineage>
</organism>
<dbReference type="PANTHER" id="PTHR23164">
    <property type="entry name" value="EARLY ENDOSOME ANTIGEN 1"/>
    <property type="match status" value="1"/>
</dbReference>
<dbReference type="PANTHER" id="PTHR23164:SF30">
    <property type="entry name" value="EARLY ENDOSOME ANTIGEN 1"/>
    <property type="match status" value="1"/>
</dbReference>
<feature type="region of interest" description="Disordered" evidence="5">
    <location>
        <begin position="38"/>
        <end position="69"/>
    </location>
</feature>
<evidence type="ECO:0000256" key="5">
    <source>
        <dbReference type="SAM" id="MobiDB-lite"/>
    </source>
</evidence>
<evidence type="ECO:0000256" key="1">
    <source>
        <dbReference type="ARBA" id="ARBA00022723"/>
    </source>
</evidence>
<accession>A0A6A6J663</accession>
<dbReference type="EMBL" id="ML986531">
    <property type="protein sequence ID" value="KAF2271882.1"/>
    <property type="molecule type" value="Genomic_DNA"/>
</dbReference>
<evidence type="ECO:0000313" key="8">
    <source>
        <dbReference type="Proteomes" id="UP000800097"/>
    </source>
</evidence>
<evidence type="ECO:0000256" key="4">
    <source>
        <dbReference type="PROSITE-ProRule" id="PRU00091"/>
    </source>
</evidence>
<dbReference type="InterPro" id="IPR013083">
    <property type="entry name" value="Znf_RING/FYVE/PHD"/>
</dbReference>
<dbReference type="GeneID" id="54547244"/>
<keyword evidence="3" id="KW-0862">Zinc</keyword>
<evidence type="ECO:0000256" key="2">
    <source>
        <dbReference type="ARBA" id="ARBA00022771"/>
    </source>
</evidence>
<protein>
    <submittedName>
        <fullName evidence="7">FYVE-domain-containing protein</fullName>
    </submittedName>
</protein>
<keyword evidence="2 4" id="KW-0863">Zinc-finger</keyword>
<feature type="domain" description="FYVE-type" evidence="6">
    <location>
        <begin position="164"/>
        <end position="219"/>
    </location>
</feature>
<dbReference type="SMART" id="SM00064">
    <property type="entry name" value="FYVE"/>
    <property type="match status" value="1"/>
</dbReference>
<keyword evidence="8" id="KW-1185">Reference proteome</keyword>
<dbReference type="CDD" id="cd15760">
    <property type="entry name" value="FYVE_scVPS27p_like"/>
    <property type="match status" value="1"/>
</dbReference>
<dbReference type="AlphaFoldDB" id="A0A6A6J663"/>
<dbReference type="SUPFAM" id="SSF57903">
    <property type="entry name" value="FYVE/PHD zinc finger"/>
    <property type="match status" value="1"/>
</dbReference>
<proteinExistence type="predicted"/>
<dbReference type="Proteomes" id="UP000800097">
    <property type="component" value="Unassembled WGS sequence"/>
</dbReference>
<name>A0A6A6J663_WESOR</name>
<dbReference type="InterPro" id="IPR011011">
    <property type="entry name" value="Znf_FYVE_PHD"/>
</dbReference>
<dbReference type="Pfam" id="PF01363">
    <property type="entry name" value="FYVE"/>
    <property type="match status" value="1"/>
</dbReference>
<reference evidence="7" key="1">
    <citation type="journal article" date="2020" name="Stud. Mycol.">
        <title>101 Dothideomycetes genomes: a test case for predicting lifestyles and emergence of pathogens.</title>
        <authorList>
            <person name="Haridas S."/>
            <person name="Albert R."/>
            <person name="Binder M."/>
            <person name="Bloem J."/>
            <person name="Labutti K."/>
            <person name="Salamov A."/>
            <person name="Andreopoulos B."/>
            <person name="Baker S."/>
            <person name="Barry K."/>
            <person name="Bills G."/>
            <person name="Bluhm B."/>
            <person name="Cannon C."/>
            <person name="Castanera R."/>
            <person name="Culley D."/>
            <person name="Daum C."/>
            <person name="Ezra D."/>
            <person name="Gonzalez J."/>
            <person name="Henrissat B."/>
            <person name="Kuo A."/>
            <person name="Liang C."/>
            <person name="Lipzen A."/>
            <person name="Lutzoni F."/>
            <person name="Magnuson J."/>
            <person name="Mondo S."/>
            <person name="Nolan M."/>
            <person name="Ohm R."/>
            <person name="Pangilinan J."/>
            <person name="Park H.-J."/>
            <person name="Ramirez L."/>
            <person name="Alfaro M."/>
            <person name="Sun H."/>
            <person name="Tritt A."/>
            <person name="Yoshinaga Y."/>
            <person name="Zwiers L.-H."/>
            <person name="Turgeon B."/>
            <person name="Goodwin S."/>
            <person name="Spatafora J."/>
            <person name="Crous P."/>
            <person name="Grigoriev I."/>
        </authorList>
    </citation>
    <scope>NUCLEOTIDE SEQUENCE</scope>
    <source>
        <strain evidence="7">CBS 379.55</strain>
    </source>
</reference>
<sequence length="272" mass="29510">MVGDTTTTTTATTTIPQPAPYQHHVYKGSAHYTPMASAANTPVNLSPTSPRSTSHLAMYGQHPPQIRRPKNPIYVPAALRKTEVPARQSPPKGDAGLDTAAGTWRPGLNGGPFAGDGASTISLITTEDLNSIYGDAPMSPVSGPITRNHWQPDGSTNVCTASACQAPFSFFNRRHHCRKCGGIFCAQHSQRQVRLNEHALFHPEGELQRACDRCYTQYRQWEQMRNSRQNSESSGSTAAVQIGTPIAANPPENNRVGSIANSFSGAWHWSTF</sequence>
<dbReference type="InterPro" id="IPR017455">
    <property type="entry name" value="Znf_FYVE-rel"/>
</dbReference>
<dbReference type="OrthoDB" id="10018316at2759"/>
<dbReference type="GO" id="GO:0008270">
    <property type="term" value="F:zinc ion binding"/>
    <property type="evidence" value="ECO:0007669"/>
    <property type="project" value="UniProtKB-KW"/>
</dbReference>
<evidence type="ECO:0000259" key="6">
    <source>
        <dbReference type="PROSITE" id="PS50178"/>
    </source>
</evidence>
<evidence type="ECO:0000313" key="7">
    <source>
        <dbReference type="EMBL" id="KAF2271882.1"/>
    </source>
</evidence>
<feature type="compositionally biased region" description="Polar residues" evidence="5">
    <location>
        <begin position="38"/>
        <end position="55"/>
    </location>
</feature>
<dbReference type="PROSITE" id="PS50178">
    <property type="entry name" value="ZF_FYVE"/>
    <property type="match status" value="1"/>
</dbReference>
<evidence type="ECO:0000256" key="3">
    <source>
        <dbReference type="ARBA" id="ARBA00022833"/>
    </source>
</evidence>
<dbReference type="RefSeq" id="XP_033649421.1">
    <property type="nucleotide sequence ID" value="XM_033794069.1"/>
</dbReference>
<keyword evidence="1" id="KW-0479">Metal-binding</keyword>
<dbReference type="Gene3D" id="3.30.40.10">
    <property type="entry name" value="Zinc/RING finger domain, C3HC4 (zinc finger)"/>
    <property type="match status" value="1"/>
</dbReference>
<dbReference type="InterPro" id="IPR000306">
    <property type="entry name" value="Znf_FYVE"/>
</dbReference>